<reference evidence="1" key="3">
    <citation type="submission" date="2025-09" db="UniProtKB">
        <authorList>
            <consortium name="Ensembl"/>
        </authorList>
    </citation>
    <scope>IDENTIFICATION</scope>
</reference>
<keyword evidence="2" id="KW-1185">Reference proteome</keyword>
<proteinExistence type="predicted"/>
<dbReference type="Ensembl" id="ENSLACT00000009048.1">
    <property type="protein sequence ID" value="ENSLACP00000008979.1"/>
    <property type="gene ID" value="ENSLACG00000007929.1"/>
</dbReference>
<evidence type="ECO:0000313" key="1">
    <source>
        <dbReference type="Ensembl" id="ENSLACP00000008979.1"/>
    </source>
</evidence>
<sequence>MAPSYAIIFMDYIESQIFAGSPIKPLLWKRYVDDVICIWTDGMESFVNFMDLYNSIHPNIRFNWEWSESQALCLCRIHSDTGKFLRELKILEGAFLACGYSKAFIHK</sequence>
<reference evidence="1" key="2">
    <citation type="submission" date="2025-08" db="UniProtKB">
        <authorList>
            <consortium name="Ensembl"/>
        </authorList>
    </citation>
    <scope>IDENTIFICATION</scope>
</reference>
<reference evidence="2" key="1">
    <citation type="submission" date="2011-08" db="EMBL/GenBank/DDBJ databases">
        <title>The draft genome of Latimeria chalumnae.</title>
        <authorList>
            <person name="Di Palma F."/>
            <person name="Alfoldi J."/>
            <person name="Johnson J."/>
            <person name="Berlin A."/>
            <person name="Gnerre S."/>
            <person name="Jaffe D."/>
            <person name="MacCallum I."/>
            <person name="Young S."/>
            <person name="Walker B.J."/>
            <person name="Lander E."/>
            <person name="Lindblad-Toh K."/>
        </authorList>
    </citation>
    <scope>NUCLEOTIDE SEQUENCE [LARGE SCALE GENOMIC DNA]</scope>
    <source>
        <strain evidence="2">Wild caught</strain>
    </source>
</reference>
<evidence type="ECO:0000313" key="2">
    <source>
        <dbReference type="Proteomes" id="UP000008672"/>
    </source>
</evidence>
<dbReference type="HOGENOM" id="CLU_1986627_0_0_1"/>
<dbReference type="Proteomes" id="UP000008672">
    <property type="component" value="Unassembled WGS sequence"/>
</dbReference>
<protein>
    <recommendedName>
        <fullName evidence="3">Reverse transcriptase domain-containing protein</fullName>
    </recommendedName>
</protein>
<evidence type="ECO:0008006" key="3">
    <source>
        <dbReference type="Google" id="ProtNLM"/>
    </source>
</evidence>
<dbReference type="EMBL" id="AFYH01182138">
    <property type="status" value="NOT_ANNOTATED_CDS"/>
    <property type="molecule type" value="Genomic_DNA"/>
</dbReference>
<dbReference type="PANTHER" id="PTHR21301">
    <property type="entry name" value="REVERSE TRANSCRIPTASE"/>
    <property type="match status" value="1"/>
</dbReference>
<organism evidence="1 2">
    <name type="scientific">Latimeria chalumnae</name>
    <name type="common">Coelacanth</name>
    <dbReference type="NCBI Taxonomy" id="7897"/>
    <lineage>
        <taxon>Eukaryota</taxon>
        <taxon>Metazoa</taxon>
        <taxon>Chordata</taxon>
        <taxon>Craniata</taxon>
        <taxon>Vertebrata</taxon>
        <taxon>Euteleostomi</taxon>
        <taxon>Coelacanthiformes</taxon>
        <taxon>Coelacanthidae</taxon>
        <taxon>Latimeria</taxon>
    </lineage>
</organism>
<dbReference type="AlphaFoldDB" id="H3AH58"/>
<name>H3AH58_LATCH</name>
<dbReference type="PANTHER" id="PTHR21301:SF10">
    <property type="entry name" value="REVERSE TRANSCRIPTASE DOMAIN-CONTAINING PROTEIN"/>
    <property type="match status" value="1"/>
</dbReference>
<accession>H3AH58</accession>
<dbReference type="GeneTree" id="ENSGT00940000172302"/>
<dbReference type="InParanoid" id="H3AH58"/>